<feature type="region of interest" description="Disordered" evidence="1">
    <location>
        <begin position="306"/>
        <end position="330"/>
    </location>
</feature>
<comment type="caution">
    <text evidence="2">The sequence shown here is derived from an EMBL/GenBank/DDBJ whole genome shotgun (WGS) entry which is preliminary data.</text>
</comment>
<reference evidence="2 3" key="1">
    <citation type="submission" date="2024-05" db="EMBL/GenBank/DDBJ databases">
        <title>A draft genome resource for the thread blight pathogen Marasmius tenuissimus strain MS-2.</title>
        <authorList>
            <person name="Yulfo-Soto G.E."/>
            <person name="Baruah I.K."/>
            <person name="Amoako-Attah I."/>
            <person name="Bukari Y."/>
            <person name="Meinhardt L.W."/>
            <person name="Bailey B.A."/>
            <person name="Cohen S.P."/>
        </authorList>
    </citation>
    <scope>NUCLEOTIDE SEQUENCE [LARGE SCALE GENOMIC DNA]</scope>
    <source>
        <strain evidence="2 3">MS-2</strain>
    </source>
</reference>
<dbReference type="EMBL" id="JBBXMP010000004">
    <property type="protein sequence ID" value="KAL0071261.1"/>
    <property type="molecule type" value="Genomic_DNA"/>
</dbReference>
<keyword evidence="3" id="KW-1185">Reference proteome</keyword>
<name>A0ABR3ABH7_9AGAR</name>
<evidence type="ECO:0000256" key="1">
    <source>
        <dbReference type="SAM" id="MobiDB-lite"/>
    </source>
</evidence>
<organism evidence="2 3">
    <name type="scientific">Marasmius tenuissimus</name>
    <dbReference type="NCBI Taxonomy" id="585030"/>
    <lineage>
        <taxon>Eukaryota</taxon>
        <taxon>Fungi</taxon>
        <taxon>Dikarya</taxon>
        <taxon>Basidiomycota</taxon>
        <taxon>Agaricomycotina</taxon>
        <taxon>Agaricomycetes</taxon>
        <taxon>Agaricomycetidae</taxon>
        <taxon>Agaricales</taxon>
        <taxon>Marasmiineae</taxon>
        <taxon>Marasmiaceae</taxon>
        <taxon>Marasmius</taxon>
    </lineage>
</organism>
<evidence type="ECO:0000313" key="2">
    <source>
        <dbReference type="EMBL" id="KAL0071261.1"/>
    </source>
</evidence>
<sequence>MDTWSKEQVDVRLLMFLAEKVLELTFRFQRMVEMGNVKSNAIYCPNEVRHPPPMQLMEQERDSELEQYIRSKYEYKRFIEKPKPESTSRSQSTPLDNAPKPSSSSLSSSGVAARPSTAAIPSASAVTPARSFSQPMPSSIPSSQPRNVSQPLNQYQHPVRQQSLAPTSALAKPPEAPKGGVWDDLVSLQTPSTNSSLPLQYSQQTAGSFSGISSTPMLSPPMGMNSTNQFNTMGGFSGGGMMTNPTGMPMSMSMGNMNTGVGMMSSNPFPQSSQFQASNSFGSQQSFGNMGFSGMQQQQQQTLFPNQPQVQSPQPTFAAQAGGGAPGQVWGVPGHSPQPMMSTTPNPMMSTTPQLPGQLMSPSPHLQTQSPSQFGGMGAGMNMGMQQGVGGMTTGMGGMGNTGFQQQSQMFAGGNPGAGWAQPQGGFGQTQQQWGTM</sequence>
<feature type="compositionally biased region" description="Low complexity" evidence="1">
    <location>
        <begin position="131"/>
        <end position="145"/>
    </location>
</feature>
<gene>
    <name evidence="2" type="primary">GTS1</name>
    <name evidence="2" type="ORF">AAF712_001827</name>
</gene>
<dbReference type="Gene3D" id="1.10.220.150">
    <property type="entry name" value="Arf GTPase activating protein"/>
    <property type="match status" value="1"/>
</dbReference>
<evidence type="ECO:0000313" key="3">
    <source>
        <dbReference type="Proteomes" id="UP001437256"/>
    </source>
</evidence>
<accession>A0ABR3ABH7</accession>
<protein>
    <submittedName>
        <fullName evidence="2">Protein gts1</fullName>
    </submittedName>
</protein>
<feature type="compositionally biased region" description="Polar residues" evidence="1">
    <location>
        <begin position="146"/>
        <end position="166"/>
    </location>
</feature>
<dbReference type="InterPro" id="IPR038508">
    <property type="entry name" value="ArfGAP_dom_sf"/>
</dbReference>
<dbReference type="Proteomes" id="UP001437256">
    <property type="component" value="Unassembled WGS sequence"/>
</dbReference>
<proteinExistence type="predicted"/>
<feature type="region of interest" description="Disordered" evidence="1">
    <location>
        <begin position="79"/>
        <end position="187"/>
    </location>
</feature>